<gene>
    <name evidence="3" type="ORF">MNBD_GAMMA07-981</name>
</gene>
<organism evidence="3">
    <name type="scientific">hydrothermal vent metagenome</name>
    <dbReference type="NCBI Taxonomy" id="652676"/>
    <lineage>
        <taxon>unclassified sequences</taxon>
        <taxon>metagenomes</taxon>
        <taxon>ecological metagenomes</taxon>
    </lineage>
</organism>
<accession>A0A3B0XM28</accession>
<proteinExistence type="predicted"/>
<evidence type="ECO:0000256" key="1">
    <source>
        <dbReference type="SAM" id="MobiDB-lite"/>
    </source>
</evidence>
<protein>
    <recommendedName>
        <fullName evidence="2">Helicase Helix-turn-helix domain-containing protein</fullName>
    </recommendedName>
</protein>
<feature type="region of interest" description="Disordered" evidence="1">
    <location>
        <begin position="1"/>
        <end position="21"/>
    </location>
</feature>
<evidence type="ECO:0000259" key="2">
    <source>
        <dbReference type="Pfam" id="PF14493"/>
    </source>
</evidence>
<dbReference type="EMBL" id="UOFF01000360">
    <property type="protein sequence ID" value="VAW57234.1"/>
    <property type="molecule type" value="Genomic_DNA"/>
</dbReference>
<dbReference type="Pfam" id="PF14493">
    <property type="entry name" value="HTH_40"/>
    <property type="match status" value="1"/>
</dbReference>
<feature type="non-terminal residue" evidence="3">
    <location>
        <position position="1"/>
    </location>
</feature>
<dbReference type="AlphaFoldDB" id="A0A3B0XM28"/>
<dbReference type="InterPro" id="IPR029491">
    <property type="entry name" value="Helicase_HTH"/>
</dbReference>
<feature type="domain" description="Helicase Helix-turn-helix" evidence="2">
    <location>
        <begin position="24"/>
        <end position="111"/>
    </location>
</feature>
<evidence type="ECO:0000313" key="3">
    <source>
        <dbReference type="EMBL" id="VAW57234.1"/>
    </source>
</evidence>
<sequence>NHNIQPEPVSMSKKKASKTPKINSKQISYELYLEGKTIQQIAGQRELVKGTIESHLTHYMGLGELNIDDFVSAEKMAKIQQALKHKQDESLSWLKEQLGDDISYTDIKMVVEHQKASVSDE</sequence>
<name>A0A3B0XM28_9ZZZZ</name>
<reference evidence="3" key="1">
    <citation type="submission" date="2018-06" db="EMBL/GenBank/DDBJ databases">
        <authorList>
            <person name="Zhirakovskaya E."/>
        </authorList>
    </citation>
    <scope>NUCLEOTIDE SEQUENCE</scope>
</reference>